<comment type="function">
    <text evidence="7">Catalyzes the methyl esterification of L-isoaspartyl residues in peptides and proteins that result from spontaneous decomposition of normal L-aspartyl and L-asparaginyl residues. It plays a role in the repair and/or degradation of damaged proteins.</text>
</comment>
<dbReference type="NCBIfam" id="TIGR00080">
    <property type="entry name" value="pimt"/>
    <property type="match status" value="1"/>
</dbReference>
<comment type="caution">
    <text evidence="9">The sequence shown here is derived from an EMBL/GenBank/DDBJ whole genome shotgun (WGS) entry which is preliminary data.</text>
</comment>
<dbReference type="GO" id="GO:0030091">
    <property type="term" value="P:protein repair"/>
    <property type="evidence" value="ECO:0007669"/>
    <property type="project" value="UniProtKB-UniRule"/>
</dbReference>
<comment type="subcellular location">
    <subcellularLocation>
        <location evidence="1 7">Cytoplasm</location>
    </subcellularLocation>
</comment>
<evidence type="ECO:0000256" key="6">
    <source>
        <dbReference type="ARBA" id="ARBA00022691"/>
    </source>
</evidence>
<dbReference type="FunFam" id="3.40.50.150:FF:000010">
    <property type="entry name" value="Protein-L-isoaspartate O-methyltransferase"/>
    <property type="match status" value="1"/>
</dbReference>
<keyword evidence="4 7" id="KW-0489">Methyltransferase</keyword>
<comment type="catalytic activity">
    <reaction evidence="7">
        <text>[protein]-L-isoaspartate + S-adenosyl-L-methionine = [protein]-L-isoaspartate alpha-methyl ester + S-adenosyl-L-homocysteine</text>
        <dbReference type="Rhea" id="RHEA:12705"/>
        <dbReference type="Rhea" id="RHEA-COMP:12143"/>
        <dbReference type="Rhea" id="RHEA-COMP:12144"/>
        <dbReference type="ChEBI" id="CHEBI:57856"/>
        <dbReference type="ChEBI" id="CHEBI:59789"/>
        <dbReference type="ChEBI" id="CHEBI:90596"/>
        <dbReference type="ChEBI" id="CHEBI:90598"/>
        <dbReference type="EC" id="2.1.1.77"/>
    </reaction>
</comment>
<keyword evidence="5 7" id="KW-0808">Transferase</keyword>
<dbReference type="InterPro" id="IPR000682">
    <property type="entry name" value="PCMT"/>
</dbReference>
<gene>
    <name evidence="7" type="primary">pcm</name>
    <name evidence="9" type="ORF">J5837_07735</name>
</gene>
<keyword evidence="6 7" id="KW-0949">S-adenosyl-L-methionine</keyword>
<sequence length="665" mass="74106">MKTNYPKARELMVERQIARRGIKDDYVLRAMRRVPRQRFVPDALREFAYEDSPLPIEAGQTISQPYIVARMVEAARIRPGDRVLEIGGGSGYAAAVIATIAAHVFVIERHEVLANLARRRLKALGYRNVEVRTGDGSGGWREAAPFDAILAAAGAPSIPETLVKQLAPGGRLVMPVGDTPHRQRLVKVTRGEDGETTREDLGEVLFVPLIGEQGWPDPTARAPDVEEPRKPEPDADTQLLRKRGIALPALDDEGFGACFDRFATARVVLLGEASHGTAEFYAARAAISRRLIQAHGFALVAIEADWPDAAVVDRYVRHLPVRSEPEGAFARFPTWMWRNAEFAAFVEWLRGHNATREPAQRVGVCGLDLYSLQRSIRAVVDYLDRVDPEAARVAKHRYGCLVPWAREPAEYGRMALSEGYGRCEKAVLEMLQALLERQLQYGGKDGESFLDAAQNARLVRDAEAYYRAMYYGAAESWNLRDRHMFETLQHALGSRGKDAKAVVWAHNSHVGDARHTEMGWTRGELNIGQLCRESYGERVATIGFGTHGGTVAAADDWDGPMRIMDVVPSLTGSYERLFHDADVSPCLYDLRAATEPELHGRLSSAKLERFIGVIYRPRTERWSHYAEAALARQFDAFAWFDRTHAVHALAETPGKGMPDTYPFGL</sequence>
<dbReference type="PROSITE" id="PS01279">
    <property type="entry name" value="PCMT"/>
    <property type="match status" value="1"/>
</dbReference>
<dbReference type="Gene3D" id="3.30.1870.10">
    <property type="entry name" value="EreA-like, domain 2"/>
    <property type="match status" value="1"/>
</dbReference>
<dbReference type="EMBL" id="JAGKTC010000002">
    <property type="protein sequence ID" value="MBP3984318.1"/>
    <property type="molecule type" value="Genomic_DNA"/>
</dbReference>
<dbReference type="HAMAP" id="MF_00090">
    <property type="entry name" value="PIMT"/>
    <property type="match status" value="1"/>
</dbReference>
<dbReference type="NCBIfam" id="NF001453">
    <property type="entry name" value="PRK00312.1"/>
    <property type="match status" value="1"/>
</dbReference>
<accession>A0A941AWA1</accession>
<dbReference type="GO" id="GO:0046677">
    <property type="term" value="P:response to antibiotic"/>
    <property type="evidence" value="ECO:0007669"/>
    <property type="project" value="InterPro"/>
</dbReference>
<evidence type="ECO:0000256" key="8">
    <source>
        <dbReference type="SAM" id="MobiDB-lite"/>
    </source>
</evidence>
<dbReference type="SUPFAM" id="SSF53335">
    <property type="entry name" value="S-adenosyl-L-methionine-dependent methyltransferases"/>
    <property type="match status" value="1"/>
</dbReference>
<dbReference type="InterPro" id="IPR029063">
    <property type="entry name" value="SAM-dependent_MTases_sf"/>
</dbReference>
<feature type="region of interest" description="Disordered" evidence="8">
    <location>
        <begin position="212"/>
        <end position="237"/>
    </location>
</feature>
<protein>
    <recommendedName>
        <fullName evidence="7">Protein-L-isoaspartate O-methyltransferase</fullName>
        <ecNumber evidence="7">2.1.1.77</ecNumber>
    </recommendedName>
    <alternativeName>
        <fullName evidence="7">L-isoaspartyl protein carboxyl methyltransferase</fullName>
    </alternativeName>
    <alternativeName>
        <fullName evidence="7">Protein L-isoaspartyl methyltransferase</fullName>
    </alternativeName>
    <alternativeName>
        <fullName evidence="7">Protein-beta-aspartate methyltransferase</fullName>
        <shortName evidence="7">PIMT</shortName>
    </alternativeName>
</protein>
<evidence type="ECO:0000256" key="1">
    <source>
        <dbReference type="ARBA" id="ARBA00004496"/>
    </source>
</evidence>
<dbReference type="AlphaFoldDB" id="A0A941AWA1"/>
<organism evidence="9 10">
    <name type="scientific">Pseudoxanthomonas helianthi</name>
    <dbReference type="NCBI Taxonomy" id="1453541"/>
    <lineage>
        <taxon>Bacteria</taxon>
        <taxon>Pseudomonadati</taxon>
        <taxon>Pseudomonadota</taxon>
        <taxon>Gammaproteobacteria</taxon>
        <taxon>Lysobacterales</taxon>
        <taxon>Lysobacteraceae</taxon>
        <taxon>Pseudoxanthomonas</taxon>
    </lineage>
</organism>
<evidence type="ECO:0000256" key="3">
    <source>
        <dbReference type="ARBA" id="ARBA00022490"/>
    </source>
</evidence>
<evidence type="ECO:0000256" key="2">
    <source>
        <dbReference type="ARBA" id="ARBA00005369"/>
    </source>
</evidence>
<feature type="compositionally biased region" description="Basic and acidic residues" evidence="8">
    <location>
        <begin position="223"/>
        <end position="233"/>
    </location>
</feature>
<keyword evidence="3 7" id="KW-0963">Cytoplasm</keyword>
<evidence type="ECO:0000313" key="9">
    <source>
        <dbReference type="EMBL" id="MBP3984318.1"/>
    </source>
</evidence>
<dbReference type="Gene3D" id="3.40.1660.10">
    <property type="entry name" value="EreA-like (biosynthetic domain)"/>
    <property type="match status" value="1"/>
</dbReference>
<dbReference type="EC" id="2.1.1.77" evidence="7"/>
<proteinExistence type="inferred from homology"/>
<dbReference type="RefSeq" id="WP_210536205.1">
    <property type="nucleotide sequence ID" value="NZ_JAGKTC010000002.1"/>
</dbReference>
<evidence type="ECO:0000256" key="5">
    <source>
        <dbReference type="ARBA" id="ARBA00022679"/>
    </source>
</evidence>
<dbReference type="CDD" id="cd02440">
    <property type="entry name" value="AdoMet_MTases"/>
    <property type="match status" value="1"/>
</dbReference>
<dbReference type="PANTHER" id="PTHR31299">
    <property type="entry name" value="ESTERASE, PUTATIVE (AFU_ORTHOLOGUE AFUA_1G05850)-RELATED"/>
    <property type="match status" value="1"/>
</dbReference>
<dbReference type="GO" id="GO:0005737">
    <property type="term" value="C:cytoplasm"/>
    <property type="evidence" value="ECO:0007669"/>
    <property type="project" value="UniProtKB-SubCell"/>
</dbReference>
<evidence type="ECO:0000256" key="4">
    <source>
        <dbReference type="ARBA" id="ARBA00022603"/>
    </source>
</evidence>
<dbReference type="Pfam" id="PF05139">
    <property type="entry name" value="Erythro_esteras"/>
    <property type="match status" value="1"/>
</dbReference>
<dbReference type="CDD" id="cd14728">
    <property type="entry name" value="Ere-like"/>
    <property type="match status" value="1"/>
</dbReference>
<dbReference type="GO" id="GO:0032259">
    <property type="term" value="P:methylation"/>
    <property type="evidence" value="ECO:0007669"/>
    <property type="project" value="UniProtKB-KW"/>
</dbReference>
<dbReference type="Gene3D" id="3.40.50.150">
    <property type="entry name" value="Vaccinia Virus protein VP39"/>
    <property type="match status" value="1"/>
</dbReference>
<keyword evidence="10" id="KW-1185">Reference proteome</keyword>
<dbReference type="InterPro" id="IPR007815">
    <property type="entry name" value="Emycin_Estase"/>
</dbReference>
<evidence type="ECO:0000256" key="7">
    <source>
        <dbReference type="HAMAP-Rule" id="MF_00090"/>
    </source>
</evidence>
<dbReference type="Proteomes" id="UP000673447">
    <property type="component" value="Unassembled WGS sequence"/>
</dbReference>
<dbReference type="GO" id="GO:0004719">
    <property type="term" value="F:protein-L-isoaspartate (D-aspartate) O-methyltransferase activity"/>
    <property type="evidence" value="ECO:0007669"/>
    <property type="project" value="UniProtKB-UniRule"/>
</dbReference>
<reference evidence="9" key="2">
    <citation type="submission" date="2021-03" db="EMBL/GenBank/DDBJ databases">
        <authorList>
            <person name="Cao W."/>
        </authorList>
    </citation>
    <scope>NUCLEOTIDE SEQUENCE</scope>
    <source>
        <strain evidence="9">110414</strain>
    </source>
</reference>
<dbReference type="Pfam" id="PF01135">
    <property type="entry name" value="PCMT"/>
    <property type="match status" value="1"/>
</dbReference>
<reference evidence="9" key="1">
    <citation type="journal article" date="2016" name="Int. J. Syst. Evol. Microbiol.">
        <title>Pseudoxanthomonas helianthi sp. nov., isolated from roots of Jerusalem artichoke (Helianthus tuberosus).</title>
        <authorList>
            <person name="Kittiwongwattana C."/>
            <person name="Thawai C."/>
        </authorList>
    </citation>
    <scope>NUCLEOTIDE SEQUENCE</scope>
    <source>
        <strain evidence="9">110414</strain>
    </source>
</reference>
<evidence type="ECO:0000313" key="10">
    <source>
        <dbReference type="Proteomes" id="UP000673447"/>
    </source>
</evidence>
<comment type="similarity">
    <text evidence="2 7">Belongs to the methyltransferase superfamily. L-isoaspartyl/D-aspartyl protein methyltransferase family.</text>
</comment>
<dbReference type="PANTHER" id="PTHR31299:SF0">
    <property type="entry name" value="ESTERASE, PUTATIVE (AFU_ORTHOLOGUE AFUA_1G05850)-RELATED"/>
    <property type="match status" value="1"/>
</dbReference>
<dbReference type="SUPFAM" id="SSF159501">
    <property type="entry name" value="EreA/ChaN-like"/>
    <property type="match status" value="1"/>
</dbReference>
<dbReference type="InterPro" id="IPR052036">
    <property type="entry name" value="Hydrolase/PRTase-associated"/>
</dbReference>
<name>A0A941AWA1_9GAMM</name>
<feature type="active site" evidence="7">
    <location>
        <position position="63"/>
    </location>
</feature>